<dbReference type="PANTHER" id="PTHR40078">
    <property type="entry name" value="INTEGRAL MEMBRANE PROTEIN-RELATED"/>
    <property type="match status" value="1"/>
</dbReference>
<name>A0A1G9C798_9LACT</name>
<organism evidence="2 3">
    <name type="scientific">Alkalibacterium thalassium</name>
    <dbReference type="NCBI Taxonomy" id="426701"/>
    <lineage>
        <taxon>Bacteria</taxon>
        <taxon>Bacillati</taxon>
        <taxon>Bacillota</taxon>
        <taxon>Bacilli</taxon>
        <taxon>Lactobacillales</taxon>
        <taxon>Carnobacteriaceae</taxon>
        <taxon>Alkalibacterium</taxon>
    </lineage>
</organism>
<protein>
    <submittedName>
        <fullName evidence="2">Uncharacterized membrane protein YczE</fullName>
    </submittedName>
</protein>
<dbReference type="AlphaFoldDB" id="A0A1G9C798"/>
<sequence length="210" mass="23573">MKKIKLTYSLIGTFFISFAVSFFRLADLGTDPYTTFNLGASGFLDMGFGLFIMISSLIALILIYFDNRALIGIGTLLNIFIVGNFSDLTLSLYNSYFSEPEGLLIRIIFSLLGLFFISSGVALYTEAKEGVAPYDAFPIILTEKANGRWTYRTSRVIIDVSFSIIGYLLGATLGFNTIITAFFIGPFIQFFRKIFEKDLQTRALRYTSEK</sequence>
<proteinExistence type="predicted"/>
<keyword evidence="1" id="KW-1133">Transmembrane helix</keyword>
<dbReference type="RefSeq" id="WP_091267572.1">
    <property type="nucleotide sequence ID" value="NZ_FNFK01000033.1"/>
</dbReference>
<dbReference type="Proteomes" id="UP000199433">
    <property type="component" value="Unassembled WGS sequence"/>
</dbReference>
<dbReference type="Pfam" id="PF19700">
    <property type="entry name" value="DUF6198"/>
    <property type="match status" value="1"/>
</dbReference>
<accession>A0A1G9C798</accession>
<feature type="transmembrane region" description="Helical" evidence="1">
    <location>
        <begin position="46"/>
        <end position="65"/>
    </location>
</feature>
<keyword evidence="1" id="KW-0812">Transmembrane</keyword>
<evidence type="ECO:0000313" key="2">
    <source>
        <dbReference type="EMBL" id="SDK47538.1"/>
    </source>
</evidence>
<feature type="transmembrane region" description="Helical" evidence="1">
    <location>
        <begin position="103"/>
        <end position="124"/>
    </location>
</feature>
<dbReference type="PANTHER" id="PTHR40078:SF1">
    <property type="entry name" value="INTEGRAL MEMBRANE PROTEIN"/>
    <property type="match status" value="1"/>
</dbReference>
<gene>
    <name evidence="2" type="ORF">SAMN04488098_10332</name>
</gene>
<reference evidence="3" key="1">
    <citation type="submission" date="2016-10" db="EMBL/GenBank/DDBJ databases">
        <authorList>
            <person name="Varghese N."/>
            <person name="Submissions S."/>
        </authorList>
    </citation>
    <scope>NUCLEOTIDE SEQUENCE [LARGE SCALE GENOMIC DNA]</scope>
    <source>
        <strain evidence="3">DSM 19181</strain>
    </source>
</reference>
<keyword evidence="1" id="KW-0472">Membrane</keyword>
<feature type="transmembrane region" description="Helical" evidence="1">
    <location>
        <begin position="77"/>
        <end position="97"/>
    </location>
</feature>
<evidence type="ECO:0000256" key="1">
    <source>
        <dbReference type="SAM" id="Phobius"/>
    </source>
</evidence>
<dbReference type="InterPro" id="IPR038750">
    <property type="entry name" value="YczE/YyaS-like"/>
</dbReference>
<feature type="transmembrane region" description="Helical" evidence="1">
    <location>
        <begin position="7"/>
        <end position="26"/>
    </location>
</feature>
<keyword evidence="3" id="KW-1185">Reference proteome</keyword>
<feature type="transmembrane region" description="Helical" evidence="1">
    <location>
        <begin position="164"/>
        <end position="188"/>
    </location>
</feature>
<dbReference type="EMBL" id="FNFK01000033">
    <property type="protein sequence ID" value="SDK47538.1"/>
    <property type="molecule type" value="Genomic_DNA"/>
</dbReference>
<dbReference type="OrthoDB" id="9814474at2"/>
<evidence type="ECO:0000313" key="3">
    <source>
        <dbReference type="Proteomes" id="UP000199433"/>
    </source>
</evidence>